<evidence type="ECO:0000313" key="3">
    <source>
        <dbReference type="EMBL" id="CAL1155444.1"/>
    </source>
</evidence>
<dbReference type="OrthoDB" id="10514713at2759"/>
<evidence type="ECO:0000313" key="4">
    <source>
        <dbReference type="Proteomes" id="UP001152797"/>
    </source>
</evidence>
<dbReference type="Proteomes" id="UP001152797">
    <property type="component" value="Unassembled WGS sequence"/>
</dbReference>
<keyword evidence="1" id="KW-1133">Transmembrane helix</keyword>
<dbReference type="EMBL" id="CAMXCT020003035">
    <property type="protein sequence ID" value="CAL1155444.1"/>
    <property type="molecule type" value="Genomic_DNA"/>
</dbReference>
<keyword evidence="1" id="KW-0472">Membrane</keyword>
<accession>A0A9P1D2B1</accession>
<dbReference type="AlphaFoldDB" id="A0A9P1D2B1"/>
<feature type="transmembrane region" description="Helical" evidence="1">
    <location>
        <begin position="247"/>
        <end position="267"/>
    </location>
</feature>
<comment type="caution">
    <text evidence="2">The sequence shown here is derived from an EMBL/GenBank/DDBJ whole genome shotgun (WGS) entry which is preliminary data.</text>
</comment>
<sequence>MSASKLEKTVVNLERRLREEFQLEIQRQTARLSSRLLALEVKLKGEINVDFEPHEKESEIHEIVEESLDAPQACDRQVISLSPRSGRSAAHVLPEPANVLPVPVQDSLVKPELEPKDGEEDPEEPVSFMETAWNLVLVLGLTSSGWVDVTIACLLLLSSAGMQITFSVILLGKDFLGDAFREQIDIAKDWRRSVAHDHKHMDLAQTSLISRVCNEDGKLILSTDQASLLSQINAFLGLESNDFELPWLQPGILLCMLCILLWCLYLCQELRAVFFSLEAVSFLPRGRSTILQNGRFLQMSYIRFYAYCLIRLSRLAIAVALLYAGVLWLAGTTSITDLILNAVALSAILQVDEMVFTALMPKKIQINIQDLEALKVRYSNFRSQFESVVLLALTCGFLLWPYFSHVGPLAADMLEVKRQYCYGNQDFVVGANAQQQVTIGLKTKPFPVTDTGLLTQFAVEDFIWKPKGSESNYIMFRETSGSFQEWLAMPMSSYASFDSNCRDWSDSFLNDKPLRSWEEPYRAHWYSTSFSVFMDQNSSCADMKDKCDDSTSGLLRFMCGETCGCTSPYSNPWYRVIQHGCTGACIEEARNVASLAVCEDMDMTASPWKDIWVQFWTQYRQVIHSHGIDLDGDDFGYMNGMIGNMTVMGCAGLQVIPWGEDIVFNTKFCEGEPSEKNWGMVERGLEIPPISIHFCCAKWGWFV</sequence>
<feature type="transmembrane region" description="Helical" evidence="1">
    <location>
        <begin position="385"/>
        <end position="403"/>
    </location>
</feature>
<dbReference type="EMBL" id="CAMXCT010003035">
    <property type="protein sequence ID" value="CAI4002069.1"/>
    <property type="molecule type" value="Genomic_DNA"/>
</dbReference>
<feature type="transmembrane region" description="Helical" evidence="1">
    <location>
        <begin position="338"/>
        <end position="359"/>
    </location>
</feature>
<keyword evidence="4" id="KW-1185">Reference proteome</keyword>
<feature type="transmembrane region" description="Helical" evidence="1">
    <location>
        <begin position="304"/>
        <end position="326"/>
    </location>
</feature>
<reference evidence="3" key="2">
    <citation type="submission" date="2024-04" db="EMBL/GenBank/DDBJ databases">
        <authorList>
            <person name="Chen Y."/>
            <person name="Shah S."/>
            <person name="Dougan E. K."/>
            <person name="Thang M."/>
            <person name="Chan C."/>
        </authorList>
    </citation>
    <scope>NUCLEOTIDE SEQUENCE [LARGE SCALE GENOMIC DNA]</scope>
</reference>
<name>A0A9P1D2B1_9DINO</name>
<evidence type="ECO:0000256" key="1">
    <source>
        <dbReference type="SAM" id="Phobius"/>
    </source>
</evidence>
<protein>
    <submittedName>
        <fullName evidence="2">Uncharacterized protein</fullName>
    </submittedName>
</protein>
<dbReference type="EMBL" id="CAMXCT030003035">
    <property type="protein sequence ID" value="CAL4789381.1"/>
    <property type="molecule type" value="Genomic_DNA"/>
</dbReference>
<gene>
    <name evidence="2" type="ORF">C1SCF055_LOCUS28050</name>
</gene>
<proteinExistence type="predicted"/>
<evidence type="ECO:0000313" key="2">
    <source>
        <dbReference type="EMBL" id="CAI4002069.1"/>
    </source>
</evidence>
<reference evidence="2" key="1">
    <citation type="submission" date="2022-10" db="EMBL/GenBank/DDBJ databases">
        <authorList>
            <person name="Chen Y."/>
            <person name="Dougan E. K."/>
            <person name="Chan C."/>
            <person name="Rhodes N."/>
            <person name="Thang M."/>
        </authorList>
    </citation>
    <scope>NUCLEOTIDE SEQUENCE</scope>
</reference>
<organism evidence="2">
    <name type="scientific">Cladocopium goreaui</name>
    <dbReference type="NCBI Taxonomy" id="2562237"/>
    <lineage>
        <taxon>Eukaryota</taxon>
        <taxon>Sar</taxon>
        <taxon>Alveolata</taxon>
        <taxon>Dinophyceae</taxon>
        <taxon>Suessiales</taxon>
        <taxon>Symbiodiniaceae</taxon>
        <taxon>Cladocopium</taxon>
    </lineage>
</organism>
<keyword evidence="1" id="KW-0812">Transmembrane</keyword>